<sequence length="220" mass="25102">MLRKIFDLDNGFMRGLSRSTDLIVLNVLFLVCSLLVVTFGASLSALYSMTLKMVRNEEDYTVRGFFKAFRENLKQGMIFGVAVLVILATVILNIKLIGDINTGIALGIKIICFAISIWLFLMALYVFPIIARFRMKLGAIYKNSFLICVTNFKKTLILLAMYIPVFFLMFYSEITMYLLLSICIVCGFAVMAYCQSFVLRRVFDKYEPAEAEIENIDLEN</sequence>
<dbReference type="Pfam" id="PF04854">
    <property type="entry name" value="DUF624"/>
    <property type="match status" value="1"/>
</dbReference>
<proteinExistence type="predicted"/>
<keyword evidence="1" id="KW-1133">Transmembrane helix</keyword>
<feature type="transmembrane region" description="Helical" evidence="1">
    <location>
        <begin position="152"/>
        <end position="171"/>
    </location>
</feature>
<accession>A0AAW6DH46</accession>
<dbReference type="Proteomes" id="UP001212160">
    <property type="component" value="Unassembled WGS sequence"/>
</dbReference>
<dbReference type="AlphaFoldDB" id="A0AAW6DH46"/>
<evidence type="ECO:0000256" key="1">
    <source>
        <dbReference type="SAM" id="Phobius"/>
    </source>
</evidence>
<organism evidence="2 3">
    <name type="scientific">Mediterraneibacter gnavus</name>
    <name type="common">Ruminococcus gnavus</name>
    <dbReference type="NCBI Taxonomy" id="33038"/>
    <lineage>
        <taxon>Bacteria</taxon>
        <taxon>Bacillati</taxon>
        <taxon>Bacillota</taxon>
        <taxon>Clostridia</taxon>
        <taxon>Lachnospirales</taxon>
        <taxon>Lachnospiraceae</taxon>
        <taxon>Mediterraneibacter</taxon>
    </lineage>
</organism>
<feature type="transmembrane region" description="Helical" evidence="1">
    <location>
        <begin position="23"/>
        <end position="47"/>
    </location>
</feature>
<evidence type="ECO:0000313" key="3">
    <source>
        <dbReference type="Proteomes" id="UP001212160"/>
    </source>
</evidence>
<comment type="caution">
    <text evidence="2">The sequence shown here is derived from an EMBL/GenBank/DDBJ whole genome shotgun (WGS) entry which is preliminary data.</text>
</comment>
<dbReference type="EMBL" id="JAQMLA010000073">
    <property type="protein sequence ID" value="MDB8688275.1"/>
    <property type="molecule type" value="Genomic_DNA"/>
</dbReference>
<name>A0AAW6DH46_MEDGN</name>
<reference evidence="2" key="1">
    <citation type="submission" date="2023-01" db="EMBL/GenBank/DDBJ databases">
        <title>Human gut microbiome strain richness.</title>
        <authorList>
            <person name="Chen-Liaw A."/>
        </authorList>
    </citation>
    <scope>NUCLEOTIDE SEQUENCE</scope>
    <source>
        <strain evidence="2">RTP21484st1_H11_RTP21484_190118</strain>
    </source>
</reference>
<gene>
    <name evidence="2" type="ORF">PNW85_16705</name>
</gene>
<dbReference type="InterPro" id="IPR006938">
    <property type="entry name" value="DUF624"/>
</dbReference>
<feature type="transmembrane region" description="Helical" evidence="1">
    <location>
        <begin position="77"/>
        <end position="98"/>
    </location>
</feature>
<keyword evidence="1" id="KW-0812">Transmembrane</keyword>
<protein>
    <submittedName>
        <fullName evidence="2">DUF624 domain-containing protein</fullName>
    </submittedName>
</protein>
<keyword evidence="1" id="KW-0472">Membrane</keyword>
<feature type="transmembrane region" description="Helical" evidence="1">
    <location>
        <begin position="177"/>
        <end position="199"/>
    </location>
</feature>
<feature type="transmembrane region" description="Helical" evidence="1">
    <location>
        <begin position="104"/>
        <end position="131"/>
    </location>
</feature>
<evidence type="ECO:0000313" key="2">
    <source>
        <dbReference type="EMBL" id="MDB8688275.1"/>
    </source>
</evidence>
<dbReference type="RefSeq" id="WP_272108180.1">
    <property type="nucleotide sequence ID" value="NZ_JAQMLA010000073.1"/>
</dbReference>